<evidence type="ECO:0000313" key="2">
    <source>
        <dbReference type="Proteomes" id="UP000033874"/>
    </source>
</evidence>
<evidence type="ECO:0000313" key="1">
    <source>
        <dbReference type="EMBL" id="KKW89414.1"/>
    </source>
</evidence>
<dbReference type="EMBL" id="LBIC01000021">
    <property type="protein sequence ID" value="KKW89414.1"/>
    <property type="molecule type" value="Genomic_DNA"/>
</dbReference>
<gene>
    <name evidence="1" type="ORF">YP76_25390</name>
</gene>
<dbReference type="STRING" id="56193.YP76_25390"/>
<dbReference type="AlphaFoldDB" id="A0A0M3ALI0"/>
<sequence>MHIANSIQGASAPTDGARLFDPAEWLARYVELGGGYTVNPTSVCLHWSLRITEHERDALAQHERPLRRDLAKREAVKALLLASSPKEALSC</sequence>
<protein>
    <submittedName>
        <fullName evidence="1">Uncharacterized protein</fullName>
    </submittedName>
</protein>
<keyword evidence="2" id="KW-1185">Reference proteome</keyword>
<dbReference type="RefSeq" id="WP_046766158.1">
    <property type="nucleotide sequence ID" value="NZ_LBIC01000021.1"/>
</dbReference>
<accession>A0A0M3ALI0</accession>
<organism evidence="1 2">
    <name type="scientific">Sphingobium chungbukense</name>
    <dbReference type="NCBI Taxonomy" id="56193"/>
    <lineage>
        <taxon>Bacteria</taxon>
        <taxon>Pseudomonadati</taxon>
        <taxon>Pseudomonadota</taxon>
        <taxon>Alphaproteobacteria</taxon>
        <taxon>Sphingomonadales</taxon>
        <taxon>Sphingomonadaceae</taxon>
        <taxon>Sphingobium</taxon>
    </lineage>
</organism>
<reference evidence="1 2" key="1">
    <citation type="submission" date="2015-04" db="EMBL/GenBank/DDBJ databases">
        <title>Genome sequence of aromatic hydrocarbons-degrading Sphingobium chungbukense DJ77.</title>
        <authorList>
            <person name="Kim Y.-C."/>
            <person name="Chae J.-C."/>
        </authorList>
    </citation>
    <scope>NUCLEOTIDE SEQUENCE [LARGE SCALE GENOMIC DNA]</scope>
    <source>
        <strain evidence="1 2">DJ77</strain>
    </source>
</reference>
<dbReference type="PATRIC" id="fig|56193.3.peg.5361"/>
<proteinExistence type="predicted"/>
<comment type="caution">
    <text evidence="1">The sequence shown here is derived from an EMBL/GenBank/DDBJ whole genome shotgun (WGS) entry which is preliminary data.</text>
</comment>
<dbReference type="Proteomes" id="UP000033874">
    <property type="component" value="Unassembled WGS sequence"/>
</dbReference>
<name>A0A0M3ALI0_9SPHN</name>